<dbReference type="Gene3D" id="1.10.490.10">
    <property type="entry name" value="Globins"/>
    <property type="match status" value="1"/>
</dbReference>
<keyword evidence="4" id="KW-0408">Iron</keyword>
<evidence type="ECO:0000256" key="4">
    <source>
        <dbReference type="ARBA" id="ARBA00023004"/>
    </source>
</evidence>
<organism evidence="5 6">
    <name type="scientific">Ramlibacter lithotrophicus</name>
    <dbReference type="NCBI Taxonomy" id="2606681"/>
    <lineage>
        <taxon>Bacteria</taxon>
        <taxon>Pseudomonadati</taxon>
        <taxon>Pseudomonadota</taxon>
        <taxon>Betaproteobacteria</taxon>
        <taxon>Burkholderiales</taxon>
        <taxon>Comamonadaceae</taxon>
        <taxon>Ramlibacter</taxon>
    </lineage>
</organism>
<accession>A0A7X6DIV0</accession>
<protein>
    <submittedName>
        <fullName evidence="5">Group III truncated hemoglobin</fullName>
    </submittedName>
</protein>
<dbReference type="GO" id="GO:0019825">
    <property type="term" value="F:oxygen binding"/>
    <property type="evidence" value="ECO:0007669"/>
    <property type="project" value="InterPro"/>
</dbReference>
<sequence length="131" mass="14825">MPTPDLCTEEEVSGLVHAFYDRVREDDALGPIFDRHVNDWNRHLATMVDFWSSALRGTARFRGTPMPKHVALPGLTRQLFQRWLGLFGETTAQLPNAAMRERANDLASRIAESLWYGYQLSRQAEPLPGAA</sequence>
<name>A0A7X6DIV0_9BURK</name>
<dbReference type="AlphaFoldDB" id="A0A7X6DIV0"/>
<dbReference type="SUPFAM" id="SSF46458">
    <property type="entry name" value="Globin-like"/>
    <property type="match status" value="1"/>
</dbReference>
<evidence type="ECO:0000256" key="2">
    <source>
        <dbReference type="ARBA" id="ARBA00022617"/>
    </source>
</evidence>
<dbReference type="InterPro" id="IPR001486">
    <property type="entry name" value="Hemoglobin_trunc"/>
</dbReference>
<dbReference type="CDD" id="cd08916">
    <property type="entry name" value="TrHb3_P"/>
    <property type="match status" value="1"/>
</dbReference>
<dbReference type="InterPro" id="IPR009050">
    <property type="entry name" value="Globin-like_sf"/>
</dbReference>
<reference evidence="5 6" key="1">
    <citation type="journal article" date="2020" name="Nature">
        <title>Bacterial chemolithoautotrophy via manganese oxidation.</title>
        <authorList>
            <person name="Yu H."/>
            <person name="Leadbetter J.R."/>
        </authorList>
    </citation>
    <scope>NUCLEOTIDE SEQUENCE [LARGE SCALE GENOMIC DNA]</scope>
    <source>
        <strain evidence="5 6">RBP-1</strain>
    </source>
</reference>
<dbReference type="RefSeq" id="WP_168109068.1">
    <property type="nucleotide sequence ID" value="NZ_VTOX01000008.1"/>
</dbReference>
<dbReference type="Proteomes" id="UP000521868">
    <property type="component" value="Unassembled WGS sequence"/>
</dbReference>
<evidence type="ECO:0000256" key="1">
    <source>
        <dbReference type="ARBA" id="ARBA00022448"/>
    </source>
</evidence>
<dbReference type="GO" id="GO:0046872">
    <property type="term" value="F:metal ion binding"/>
    <property type="evidence" value="ECO:0007669"/>
    <property type="project" value="UniProtKB-KW"/>
</dbReference>
<proteinExistence type="predicted"/>
<keyword evidence="1" id="KW-0813">Transport</keyword>
<dbReference type="GO" id="GO:0020037">
    <property type="term" value="F:heme binding"/>
    <property type="evidence" value="ECO:0007669"/>
    <property type="project" value="InterPro"/>
</dbReference>
<gene>
    <name evidence="5" type="ORF">RAMLITH_19105</name>
</gene>
<keyword evidence="6" id="KW-1185">Reference proteome</keyword>
<dbReference type="EMBL" id="VTOX01000008">
    <property type="protein sequence ID" value="NKE67935.1"/>
    <property type="molecule type" value="Genomic_DNA"/>
</dbReference>
<evidence type="ECO:0000313" key="5">
    <source>
        <dbReference type="EMBL" id="NKE67935.1"/>
    </source>
</evidence>
<dbReference type="InterPro" id="IPR012292">
    <property type="entry name" value="Globin/Proto"/>
</dbReference>
<keyword evidence="2" id="KW-0349">Heme</keyword>
<evidence type="ECO:0000313" key="6">
    <source>
        <dbReference type="Proteomes" id="UP000521868"/>
    </source>
</evidence>
<keyword evidence="3" id="KW-0479">Metal-binding</keyword>
<dbReference type="Pfam" id="PF01152">
    <property type="entry name" value="Bac_globin"/>
    <property type="match status" value="1"/>
</dbReference>
<evidence type="ECO:0000256" key="3">
    <source>
        <dbReference type="ARBA" id="ARBA00022723"/>
    </source>
</evidence>
<comment type="caution">
    <text evidence="5">The sequence shown here is derived from an EMBL/GenBank/DDBJ whole genome shotgun (WGS) entry which is preliminary data.</text>
</comment>